<dbReference type="InterPro" id="IPR023393">
    <property type="entry name" value="START-like_dom_sf"/>
</dbReference>
<name>A0A2G1VUG9_9FLAO</name>
<accession>A0A2G1VUG9</accession>
<dbReference type="CDD" id="cd07818">
    <property type="entry name" value="SRPBCC_1"/>
    <property type="match status" value="1"/>
</dbReference>
<dbReference type="Proteomes" id="UP000229433">
    <property type="component" value="Unassembled WGS sequence"/>
</dbReference>
<protein>
    <submittedName>
        <fullName evidence="1">Polyketide cyclase</fullName>
    </submittedName>
</protein>
<dbReference type="OrthoDB" id="9807923at2"/>
<dbReference type="Pfam" id="PF10604">
    <property type="entry name" value="Polyketide_cyc2"/>
    <property type="match status" value="1"/>
</dbReference>
<dbReference type="AlphaFoldDB" id="A0A2G1VUG9"/>
<organism evidence="1 2">
    <name type="scientific">Leeuwenhoekiella nanhaiensis</name>
    <dbReference type="NCBI Taxonomy" id="1655491"/>
    <lineage>
        <taxon>Bacteria</taxon>
        <taxon>Pseudomonadati</taxon>
        <taxon>Bacteroidota</taxon>
        <taxon>Flavobacteriia</taxon>
        <taxon>Flavobacteriales</taxon>
        <taxon>Flavobacteriaceae</taxon>
        <taxon>Leeuwenhoekiella</taxon>
    </lineage>
</organism>
<evidence type="ECO:0000313" key="2">
    <source>
        <dbReference type="Proteomes" id="UP000229433"/>
    </source>
</evidence>
<evidence type="ECO:0000313" key="1">
    <source>
        <dbReference type="EMBL" id="PHQ30432.1"/>
    </source>
</evidence>
<gene>
    <name evidence="1" type="ORF">CJ305_05605</name>
</gene>
<dbReference type="EMBL" id="NQXA01000002">
    <property type="protein sequence ID" value="PHQ30432.1"/>
    <property type="molecule type" value="Genomic_DNA"/>
</dbReference>
<sequence>MWFLYILLALAVLILLLAITAKKSYRVSRSINIQRPAAQVFEYLKYLKNQDQWSPWDRKDPNMKKSYQGTDGEPGFVAHWEGNKEVGTGEQELKAIIPGKRVESELRFLKPFKSTSDAWLEVSTPNPGITTVEWGFTGKNTFPFSVMSHFVSMDKMIGKDFEEGLRNLKEQLEEKG</sequence>
<dbReference type="Gene3D" id="3.30.530.20">
    <property type="match status" value="1"/>
</dbReference>
<proteinExistence type="predicted"/>
<comment type="caution">
    <text evidence="1">The sequence shown here is derived from an EMBL/GenBank/DDBJ whole genome shotgun (WGS) entry which is preliminary data.</text>
</comment>
<keyword evidence="2" id="KW-1185">Reference proteome</keyword>
<dbReference type="RefSeq" id="WP_099645265.1">
    <property type="nucleotide sequence ID" value="NZ_KZ319288.1"/>
</dbReference>
<dbReference type="SUPFAM" id="SSF55961">
    <property type="entry name" value="Bet v1-like"/>
    <property type="match status" value="1"/>
</dbReference>
<reference evidence="1 2" key="1">
    <citation type="submission" date="2017-08" db="EMBL/GenBank/DDBJ databases">
        <title>The whole genome shortgun sequences of strain Leeuwenhoekiella nanhaiensis G18 from the South China Sea.</title>
        <authorList>
            <person name="Liu Q."/>
        </authorList>
    </citation>
    <scope>NUCLEOTIDE SEQUENCE [LARGE SCALE GENOMIC DNA]</scope>
    <source>
        <strain evidence="1 2">G18</strain>
    </source>
</reference>
<dbReference type="InterPro" id="IPR019587">
    <property type="entry name" value="Polyketide_cyclase/dehydratase"/>
</dbReference>